<dbReference type="Proteomes" id="UP001497497">
    <property type="component" value="Unassembled WGS sequence"/>
</dbReference>
<feature type="domain" description="Tyrosine specific protein phosphatases" evidence="2">
    <location>
        <begin position="290"/>
        <end position="324"/>
    </location>
</feature>
<evidence type="ECO:0000259" key="2">
    <source>
        <dbReference type="PROSITE" id="PS50056"/>
    </source>
</evidence>
<evidence type="ECO:0000313" key="4">
    <source>
        <dbReference type="Proteomes" id="UP001497497"/>
    </source>
</evidence>
<reference evidence="3 4" key="1">
    <citation type="submission" date="2024-04" db="EMBL/GenBank/DDBJ databases">
        <authorList>
            <consortium name="Genoscope - CEA"/>
            <person name="William W."/>
        </authorList>
    </citation>
    <scope>NUCLEOTIDE SEQUENCE [LARGE SCALE GENOMIC DNA]</scope>
</reference>
<dbReference type="PANTHER" id="PTHR13524">
    <property type="entry name" value="MYOTUBULARIN-RELATED"/>
    <property type="match status" value="1"/>
</dbReference>
<comment type="caution">
    <text evidence="3">The sequence shown here is derived from an EMBL/GenBank/DDBJ whole genome shotgun (WGS) entry which is preliminary data.</text>
</comment>
<dbReference type="InterPro" id="IPR000387">
    <property type="entry name" value="Tyr_Pase_dom"/>
</dbReference>
<dbReference type="PANTHER" id="PTHR13524:SF2">
    <property type="entry name" value="MYOTUBULARIN-RELATED PROTEIN 14"/>
    <property type="match status" value="1"/>
</dbReference>
<dbReference type="EMBL" id="CAXITT010000007">
    <property type="protein sequence ID" value="CAL1526651.1"/>
    <property type="molecule type" value="Genomic_DNA"/>
</dbReference>
<dbReference type="SUPFAM" id="SSF52799">
    <property type="entry name" value="(Phosphotyrosine protein) phosphatases II"/>
    <property type="match status" value="1"/>
</dbReference>
<organism evidence="3 4">
    <name type="scientific">Lymnaea stagnalis</name>
    <name type="common">Great pond snail</name>
    <name type="synonym">Helix stagnalis</name>
    <dbReference type="NCBI Taxonomy" id="6523"/>
    <lineage>
        <taxon>Eukaryota</taxon>
        <taxon>Metazoa</taxon>
        <taxon>Spiralia</taxon>
        <taxon>Lophotrochozoa</taxon>
        <taxon>Mollusca</taxon>
        <taxon>Gastropoda</taxon>
        <taxon>Heterobranchia</taxon>
        <taxon>Euthyneura</taxon>
        <taxon>Panpulmonata</taxon>
        <taxon>Hygrophila</taxon>
        <taxon>Lymnaeoidea</taxon>
        <taxon>Lymnaeidae</taxon>
        <taxon>Lymnaea</taxon>
    </lineage>
</organism>
<dbReference type="GO" id="GO:0004438">
    <property type="term" value="F:phosphatidylinositol-3-phosphate phosphatase activity"/>
    <property type="evidence" value="ECO:0007669"/>
    <property type="project" value="InterPro"/>
</dbReference>
<accession>A0AAV2H0C2</accession>
<evidence type="ECO:0000256" key="1">
    <source>
        <dbReference type="SAM" id="MobiDB-lite"/>
    </source>
</evidence>
<dbReference type="PROSITE" id="PS50056">
    <property type="entry name" value="TYR_PHOSPHATASE_2"/>
    <property type="match status" value="1"/>
</dbReference>
<keyword evidence="4" id="KW-1185">Reference proteome</keyword>
<gene>
    <name evidence="3" type="ORF">GSLYS_00000828001</name>
</gene>
<evidence type="ECO:0000313" key="3">
    <source>
        <dbReference type="EMBL" id="CAL1526651.1"/>
    </source>
</evidence>
<feature type="compositionally biased region" description="Low complexity" evidence="1">
    <location>
        <begin position="487"/>
        <end position="509"/>
    </location>
</feature>
<dbReference type="InterPro" id="IPR016130">
    <property type="entry name" value="Tyr_Pase_AS"/>
</dbReference>
<feature type="region of interest" description="Disordered" evidence="1">
    <location>
        <begin position="466"/>
        <end position="511"/>
    </location>
</feature>
<dbReference type="InterPro" id="IPR029021">
    <property type="entry name" value="Prot-tyrosine_phosphatase-like"/>
</dbReference>
<protein>
    <recommendedName>
        <fullName evidence="2">Tyrosine specific protein phosphatases domain-containing protein</fullName>
    </recommendedName>
</protein>
<sequence length="671" mass="75315">MMSEDSSGEMEGETMSYVIEEEDISKLLNHFVKTSHRVKTADIKGETIMERCILLFSKDYKFTIVPNLNGELCGHYPMKLVIIEFERDSQSNAENVESKYSSQQIIQKMKNARCARCRSRFVVPVIFFQGKHICRSATLSGAAEMFGRSTTDYLLSSKIFFAFYYVNVSVFLIDMFRGHDIQLLKFFDVGYICDLMVEKKKTKFGMPVSSSEKVDKENRYSDFSILGMPYPGCEFFKDWKDNSYIGETIMYDWGQALNDSSLDLPSSPFVDDLGIAWSKYTEWSLVELTQNYLKLLLQYVKKGTAGLLVHCISGWDRTPLFISLLRLSLWADGVIHKSLTPTEMLYLTLGYDWYLFGHDLPDRLSNEQEVLYFCFKVLKDIASEEFSVLPRVSVIQQARTSSPQDAFLIHKRSQHERVDSDCSFPGVLLEDVAMCPSKGSTTSLNSVSSTDTSDQINFTLGIKEEGDDFESSQGEDDFQWNRTSTLTNSTPRRSKSPSSSGSPLTQHSSGIPVSAVQRRLSSDSQQLSIKSNHFFGSPALRSSSPVQVPQRIEHISSANSIGSWQIISSSDNLRGLVSDSSHSRSNSSTDRASHISSCHEAFDINVSTMRWRRLDAVSQLFHSAYASSVQSQMIRHSSGNGISSFFDRLAEQGGLKGSRPHGATGGTRTGV</sequence>
<dbReference type="InterPro" id="IPR039802">
    <property type="entry name" value="MTMR14"/>
</dbReference>
<proteinExistence type="predicted"/>
<feature type="compositionally biased region" description="Acidic residues" evidence="1">
    <location>
        <begin position="466"/>
        <end position="478"/>
    </location>
</feature>
<dbReference type="PROSITE" id="PS00383">
    <property type="entry name" value="TYR_PHOSPHATASE_1"/>
    <property type="match status" value="1"/>
</dbReference>
<dbReference type="AlphaFoldDB" id="A0AAV2H0C2"/>
<name>A0AAV2H0C2_LYMST</name>